<dbReference type="PROSITE" id="PS51186">
    <property type="entry name" value="GNAT"/>
    <property type="match status" value="1"/>
</dbReference>
<evidence type="ECO:0000313" key="2">
    <source>
        <dbReference type="EMBL" id="GAY72177.1"/>
    </source>
</evidence>
<feature type="domain" description="N-acetyltransferase" evidence="1">
    <location>
        <begin position="10"/>
        <end position="154"/>
    </location>
</feature>
<gene>
    <name evidence="2" type="ORF">NBRC111893_323</name>
</gene>
<dbReference type="Pfam" id="PF13302">
    <property type="entry name" value="Acetyltransf_3"/>
    <property type="match status" value="1"/>
</dbReference>
<keyword evidence="3" id="KW-1185">Reference proteome</keyword>
<dbReference type="GO" id="GO:0008999">
    <property type="term" value="F:protein-N-terminal-alanine acetyltransferase activity"/>
    <property type="evidence" value="ECO:0007669"/>
    <property type="project" value="TreeGrafter"/>
</dbReference>
<dbReference type="AlphaFoldDB" id="A0A401FIL8"/>
<dbReference type="InterPro" id="IPR000182">
    <property type="entry name" value="GNAT_dom"/>
</dbReference>
<sequence>MFIHQVNATIALKLPSVNDAAALYDLVDTDRREFARWLPWTEQMMSVQDEAAFLDYGIKQMAEGKFWFSIILVEGEVAGMIDIHSIDTEYHRGEVGYWLSTRYQGNGAVTTALAAIEDIAFNELGIHRLELLAVTTNTKSRAVAERRFSIKMLF</sequence>
<dbReference type="CDD" id="cd04301">
    <property type="entry name" value="NAT_SF"/>
    <property type="match status" value="1"/>
</dbReference>
<dbReference type="InterPro" id="IPR016181">
    <property type="entry name" value="Acyl_CoA_acyltransferase"/>
</dbReference>
<dbReference type="GO" id="GO:1990189">
    <property type="term" value="F:protein N-terminal-serine acetyltransferase activity"/>
    <property type="evidence" value="ECO:0007669"/>
    <property type="project" value="TreeGrafter"/>
</dbReference>
<evidence type="ECO:0000313" key="3">
    <source>
        <dbReference type="Proteomes" id="UP000286974"/>
    </source>
</evidence>
<proteinExistence type="predicted"/>
<dbReference type="PANTHER" id="PTHR43441:SF11">
    <property type="entry name" value="RIBOSOMAL-PROTEIN-SERINE ACETYLTRANSFERASE"/>
    <property type="match status" value="1"/>
</dbReference>
<dbReference type="Proteomes" id="UP000286974">
    <property type="component" value="Unassembled WGS sequence"/>
</dbReference>
<dbReference type="SUPFAM" id="SSF55729">
    <property type="entry name" value="Acyl-CoA N-acyltransferases (Nat)"/>
    <property type="match status" value="1"/>
</dbReference>
<keyword evidence="2" id="KW-0808">Transferase</keyword>
<name>A0A401FIL8_9LACO</name>
<dbReference type="InterPro" id="IPR051908">
    <property type="entry name" value="Ribosomal_N-acetyltransferase"/>
</dbReference>
<dbReference type="RefSeq" id="WP_225417469.1">
    <property type="nucleotide sequence ID" value="NZ_BEXA01000001.1"/>
</dbReference>
<dbReference type="Gene3D" id="3.40.630.30">
    <property type="match status" value="1"/>
</dbReference>
<organism evidence="2 3">
    <name type="scientific">Lentilactobacillus kosonis</name>
    <dbReference type="NCBI Taxonomy" id="2810561"/>
    <lineage>
        <taxon>Bacteria</taxon>
        <taxon>Bacillati</taxon>
        <taxon>Bacillota</taxon>
        <taxon>Bacilli</taxon>
        <taxon>Lactobacillales</taxon>
        <taxon>Lactobacillaceae</taxon>
        <taxon>Lentilactobacillus</taxon>
    </lineage>
</organism>
<evidence type="ECO:0000259" key="1">
    <source>
        <dbReference type="PROSITE" id="PS51186"/>
    </source>
</evidence>
<reference evidence="2 3" key="1">
    <citation type="submission" date="2017-11" db="EMBL/GenBank/DDBJ databases">
        <title>Draft Genome Sequence of Lactobacillus curieae NBRC 111893 isolated from Koso, a Japanese sugar-Vegetable Fermented Beverage.</title>
        <authorList>
            <person name="Chiou T.Y."/>
            <person name="Oshima K."/>
            <person name="Suda W."/>
            <person name="Hattori M."/>
            <person name="Takahashi T."/>
        </authorList>
    </citation>
    <scope>NUCLEOTIDE SEQUENCE [LARGE SCALE GENOMIC DNA]</scope>
    <source>
        <strain evidence="2 3">NBRC111893</strain>
    </source>
</reference>
<dbReference type="EMBL" id="BEXA01000001">
    <property type="protein sequence ID" value="GAY72177.1"/>
    <property type="molecule type" value="Genomic_DNA"/>
</dbReference>
<protein>
    <submittedName>
        <fullName evidence="2">Ribosomal-protein-l7p-serine acetyltransferase</fullName>
    </submittedName>
</protein>
<dbReference type="PANTHER" id="PTHR43441">
    <property type="entry name" value="RIBOSOMAL-PROTEIN-SERINE ACETYLTRANSFERASE"/>
    <property type="match status" value="1"/>
</dbReference>
<dbReference type="STRING" id="1138822.PL11_002605"/>
<accession>A0A401FIL8</accession>
<comment type="caution">
    <text evidence="2">The sequence shown here is derived from an EMBL/GenBank/DDBJ whole genome shotgun (WGS) entry which is preliminary data.</text>
</comment>
<dbReference type="GO" id="GO:0005737">
    <property type="term" value="C:cytoplasm"/>
    <property type="evidence" value="ECO:0007669"/>
    <property type="project" value="TreeGrafter"/>
</dbReference>